<dbReference type="EMBL" id="JACJVR010000101">
    <property type="protein sequence ID" value="MBB6694734.1"/>
    <property type="molecule type" value="Genomic_DNA"/>
</dbReference>
<feature type="domain" description="Transposase zinc-ribbon" evidence="1">
    <location>
        <begin position="16"/>
        <end position="62"/>
    </location>
</feature>
<gene>
    <name evidence="2" type="ORF">H7B90_25380</name>
</gene>
<organism evidence="2 3">
    <name type="scientific">Cohnella xylanilytica</name>
    <dbReference type="NCBI Taxonomy" id="557555"/>
    <lineage>
        <taxon>Bacteria</taxon>
        <taxon>Bacillati</taxon>
        <taxon>Bacillota</taxon>
        <taxon>Bacilli</taxon>
        <taxon>Bacillales</taxon>
        <taxon>Paenibacillaceae</taxon>
        <taxon>Cohnella</taxon>
    </lineage>
</organism>
<evidence type="ECO:0000313" key="3">
    <source>
        <dbReference type="Proteomes" id="UP000553776"/>
    </source>
</evidence>
<reference evidence="2 3" key="1">
    <citation type="submission" date="2020-08" db="EMBL/GenBank/DDBJ databases">
        <title>Cohnella phylogeny.</title>
        <authorList>
            <person name="Dunlap C."/>
        </authorList>
    </citation>
    <scope>NUCLEOTIDE SEQUENCE [LARGE SCALE GENOMIC DNA]</scope>
    <source>
        <strain evidence="2 3">DSM 25239</strain>
    </source>
</reference>
<dbReference type="InterPro" id="IPR024442">
    <property type="entry name" value="Transposase_Zn_ribbon"/>
</dbReference>
<name>A0A841U9F8_9BACL</name>
<keyword evidence="3" id="KW-1185">Reference proteome</keyword>
<evidence type="ECO:0000259" key="1">
    <source>
        <dbReference type="Pfam" id="PF12760"/>
    </source>
</evidence>
<accession>A0A841U9F8</accession>
<sequence>METRFSSVDHLRLLDSEDACIRHLYRTKWPEGFTCPLCRHREASVIRTRRLPLYQCRKCRYQVSLTAGTVMEKSKTPLRKWFLAIYWVAFGASARHISDSIQVTYKTAWLIAHKIRRAISLAESEVKLAGNVRVNEARYEPTSFTALFDQSRKKHPLIAAASISENGRIVLVKLHQVLPGDLFAGMITRDGFQSFIRHHVKPESAVQLAIGIYNSARHRPLARLCQEASRWMNETFRGLGPKHLQAYLNQFEYRFRFESEDGASILTDLLHQCSFRPVVTYSQLIGRSASPNKYSFSVDCMARSS</sequence>
<evidence type="ECO:0000313" key="2">
    <source>
        <dbReference type="EMBL" id="MBB6694734.1"/>
    </source>
</evidence>
<proteinExistence type="predicted"/>
<protein>
    <submittedName>
        <fullName evidence="2">IS1595 family transposase</fullName>
    </submittedName>
</protein>
<comment type="caution">
    <text evidence="2">The sequence shown here is derived from an EMBL/GenBank/DDBJ whole genome shotgun (WGS) entry which is preliminary data.</text>
</comment>
<dbReference type="RefSeq" id="WP_185138697.1">
    <property type="nucleotide sequence ID" value="NZ_BORM01000019.1"/>
</dbReference>
<dbReference type="AlphaFoldDB" id="A0A841U9F8"/>
<dbReference type="Pfam" id="PF12760">
    <property type="entry name" value="Zn_ribbon_IS1595"/>
    <property type="match status" value="1"/>
</dbReference>
<dbReference type="Proteomes" id="UP000553776">
    <property type="component" value="Unassembled WGS sequence"/>
</dbReference>